<evidence type="ECO:0000256" key="2">
    <source>
        <dbReference type="ARBA" id="ARBA00023315"/>
    </source>
</evidence>
<dbReference type="GO" id="GO:0016746">
    <property type="term" value="F:acyltransferase activity"/>
    <property type="evidence" value="ECO:0007669"/>
    <property type="project" value="UniProtKB-KW"/>
</dbReference>
<comment type="caution">
    <text evidence="4">The sequence shown here is derived from an EMBL/GenBank/DDBJ whole genome shotgun (WGS) entry which is preliminary data.</text>
</comment>
<reference evidence="5" key="1">
    <citation type="journal article" date="2019" name="Int. J. Syst. Evol. Microbiol.">
        <title>The Global Catalogue of Microorganisms (GCM) 10K type strain sequencing project: providing services to taxonomists for standard genome sequencing and annotation.</title>
        <authorList>
            <consortium name="The Broad Institute Genomics Platform"/>
            <consortium name="The Broad Institute Genome Sequencing Center for Infectious Disease"/>
            <person name="Wu L."/>
            <person name="Ma J."/>
        </authorList>
    </citation>
    <scope>NUCLEOTIDE SEQUENCE [LARGE SCALE GENOMIC DNA]</scope>
    <source>
        <strain evidence="5">JCM 17250</strain>
    </source>
</reference>
<protein>
    <submittedName>
        <fullName evidence="4">Lysophospholipid acyltransferase family protein</fullName>
    </submittedName>
</protein>
<dbReference type="InterPro" id="IPR002123">
    <property type="entry name" value="Plipid/glycerol_acylTrfase"/>
</dbReference>
<dbReference type="CDD" id="cd07989">
    <property type="entry name" value="LPLAT_AGPAT-like"/>
    <property type="match status" value="1"/>
</dbReference>
<dbReference type="SMART" id="SM00563">
    <property type="entry name" value="PlsC"/>
    <property type="match status" value="1"/>
</dbReference>
<organism evidence="4 5">
    <name type="scientific">Amphibacillus indicireducens</name>
    <dbReference type="NCBI Taxonomy" id="1076330"/>
    <lineage>
        <taxon>Bacteria</taxon>
        <taxon>Bacillati</taxon>
        <taxon>Bacillota</taxon>
        <taxon>Bacilli</taxon>
        <taxon>Bacillales</taxon>
        <taxon>Bacillaceae</taxon>
        <taxon>Amphibacillus</taxon>
    </lineage>
</organism>
<evidence type="ECO:0000256" key="1">
    <source>
        <dbReference type="ARBA" id="ARBA00022679"/>
    </source>
</evidence>
<dbReference type="EMBL" id="BAABDL010000026">
    <property type="protein sequence ID" value="GAA4061556.1"/>
    <property type="molecule type" value="Genomic_DNA"/>
</dbReference>
<name>A0ABP7V861_9BACI</name>
<feature type="domain" description="Phospholipid/glycerol acyltransferase" evidence="3">
    <location>
        <begin position="35"/>
        <end position="147"/>
    </location>
</feature>
<dbReference type="PANTHER" id="PTHR10434">
    <property type="entry name" value="1-ACYL-SN-GLYCEROL-3-PHOSPHATE ACYLTRANSFERASE"/>
    <property type="match status" value="1"/>
</dbReference>
<dbReference type="RefSeq" id="WP_344910135.1">
    <property type="nucleotide sequence ID" value="NZ_BAABDL010000026.1"/>
</dbReference>
<gene>
    <name evidence="4" type="ORF">GCM10022410_05720</name>
</gene>
<dbReference type="PANTHER" id="PTHR10434:SF11">
    <property type="entry name" value="1-ACYL-SN-GLYCEROL-3-PHOSPHATE ACYLTRANSFERASE"/>
    <property type="match status" value="1"/>
</dbReference>
<evidence type="ECO:0000259" key="3">
    <source>
        <dbReference type="SMART" id="SM00563"/>
    </source>
</evidence>
<dbReference type="Pfam" id="PF01553">
    <property type="entry name" value="Acyltransferase"/>
    <property type="match status" value="1"/>
</dbReference>
<sequence length="197" mass="22066">MSFYRFARNLVWYLLKPFYRMEVFGAENIPKDGPVIICSNHISNIDPPVVGGAATRDVHFLAKEELFKGKFFRFFFTKLNAVPIKRGMKDRQALRQVLTLLKEGKVIGLFPEGTRSKTGKLGEGLSGIGFFALRSDAIVVPCVIIGPYKVGRKLKIVFGQSVDMTSLREVKASAKEATEKIMAEIGNLQEKHTQILD</sequence>
<evidence type="ECO:0000313" key="5">
    <source>
        <dbReference type="Proteomes" id="UP001501734"/>
    </source>
</evidence>
<dbReference type="Proteomes" id="UP001501734">
    <property type="component" value="Unassembled WGS sequence"/>
</dbReference>
<evidence type="ECO:0000313" key="4">
    <source>
        <dbReference type="EMBL" id="GAA4061556.1"/>
    </source>
</evidence>
<keyword evidence="5" id="KW-1185">Reference proteome</keyword>
<proteinExistence type="predicted"/>
<dbReference type="SUPFAM" id="SSF69593">
    <property type="entry name" value="Glycerol-3-phosphate (1)-acyltransferase"/>
    <property type="match status" value="1"/>
</dbReference>
<accession>A0ABP7V861</accession>
<keyword evidence="2 4" id="KW-0012">Acyltransferase</keyword>
<keyword evidence="1" id="KW-0808">Transferase</keyword>